<evidence type="ECO:0000256" key="1">
    <source>
        <dbReference type="SAM" id="MobiDB-lite"/>
    </source>
</evidence>
<feature type="region of interest" description="Disordered" evidence="1">
    <location>
        <begin position="76"/>
        <end position="163"/>
    </location>
</feature>
<dbReference type="Proteomes" id="UP000287651">
    <property type="component" value="Unassembled WGS sequence"/>
</dbReference>
<feature type="compositionally biased region" description="Basic and acidic residues" evidence="1">
    <location>
        <begin position="103"/>
        <end position="116"/>
    </location>
</feature>
<accession>A0A427AMJ2</accession>
<evidence type="ECO:0000313" key="3">
    <source>
        <dbReference type="Proteomes" id="UP000287651"/>
    </source>
</evidence>
<protein>
    <submittedName>
        <fullName evidence="2">Uncharacterized protein</fullName>
    </submittedName>
</protein>
<proteinExistence type="predicted"/>
<sequence>MGDFLMSTNMEVSSSYYHTGTPKKIQGSRSVISNCTTGYGRKSACVYAWATTTRGHGDPRAVTEHEQERRAGKDGVWALGGPYRSARLPVRGPPATRGYRQKSTVDDRLREKWGRLREKKGKRRRGKEKKRSEEENLAPILARAPSSPSPAVRQRDVAHGSPTPVVARIRARRWNISPRG</sequence>
<organism evidence="2 3">
    <name type="scientific">Ensete ventricosum</name>
    <name type="common">Abyssinian banana</name>
    <name type="synonym">Musa ensete</name>
    <dbReference type="NCBI Taxonomy" id="4639"/>
    <lineage>
        <taxon>Eukaryota</taxon>
        <taxon>Viridiplantae</taxon>
        <taxon>Streptophyta</taxon>
        <taxon>Embryophyta</taxon>
        <taxon>Tracheophyta</taxon>
        <taxon>Spermatophyta</taxon>
        <taxon>Magnoliopsida</taxon>
        <taxon>Liliopsida</taxon>
        <taxon>Zingiberales</taxon>
        <taxon>Musaceae</taxon>
        <taxon>Ensete</taxon>
    </lineage>
</organism>
<evidence type="ECO:0000313" key="2">
    <source>
        <dbReference type="EMBL" id="RRT77465.1"/>
    </source>
</evidence>
<reference evidence="2 3" key="1">
    <citation type="journal article" date="2014" name="Agronomy (Basel)">
        <title>A Draft Genome Sequence for Ensete ventricosum, the Drought-Tolerant Tree Against Hunger.</title>
        <authorList>
            <person name="Harrison J."/>
            <person name="Moore K.A."/>
            <person name="Paszkiewicz K."/>
            <person name="Jones T."/>
            <person name="Grant M."/>
            <person name="Ambacheew D."/>
            <person name="Muzemil S."/>
            <person name="Studholme D.J."/>
        </authorList>
    </citation>
    <scope>NUCLEOTIDE SEQUENCE [LARGE SCALE GENOMIC DNA]</scope>
</reference>
<comment type="caution">
    <text evidence="2">The sequence shown here is derived from an EMBL/GenBank/DDBJ whole genome shotgun (WGS) entry which is preliminary data.</text>
</comment>
<feature type="non-terminal residue" evidence="2">
    <location>
        <position position="180"/>
    </location>
</feature>
<dbReference type="EMBL" id="AMZH03001924">
    <property type="protein sequence ID" value="RRT77465.1"/>
    <property type="molecule type" value="Genomic_DNA"/>
</dbReference>
<feature type="compositionally biased region" description="Basic residues" evidence="1">
    <location>
        <begin position="117"/>
        <end position="129"/>
    </location>
</feature>
<dbReference type="AlphaFoldDB" id="A0A427AMJ2"/>
<name>A0A427AMJ2_ENSVE</name>
<gene>
    <name evidence="2" type="ORF">B296_00028542</name>
</gene>